<gene>
    <name evidence="1" type="ORF">FCALED_LOCUS7396</name>
</gene>
<dbReference type="Proteomes" id="UP000789570">
    <property type="component" value="Unassembled WGS sequence"/>
</dbReference>
<organism evidence="1 2">
    <name type="scientific">Funneliformis caledonium</name>
    <dbReference type="NCBI Taxonomy" id="1117310"/>
    <lineage>
        <taxon>Eukaryota</taxon>
        <taxon>Fungi</taxon>
        <taxon>Fungi incertae sedis</taxon>
        <taxon>Mucoromycota</taxon>
        <taxon>Glomeromycotina</taxon>
        <taxon>Glomeromycetes</taxon>
        <taxon>Glomerales</taxon>
        <taxon>Glomeraceae</taxon>
        <taxon>Funneliformis</taxon>
    </lineage>
</organism>
<keyword evidence="2" id="KW-1185">Reference proteome</keyword>
<protein>
    <submittedName>
        <fullName evidence="1">10130_t:CDS:1</fullName>
    </submittedName>
</protein>
<name>A0A9N9G2I0_9GLOM</name>
<evidence type="ECO:0000313" key="1">
    <source>
        <dbReference type="EMBL" id="CAG8577040.1"/>
    </source>
</evidence>
<comment type="caution">
    <text evidence="1">The sequence shown here is derived from an EMBL/GenBank/DDBJ whole genome shotgun (WGS) entry which is preliminary data.</text>
</comment>
<evidence type="ECO:0000313" key="2">
    <source>
        <dbReference type="Proteomes" id="UP000789570"/>
    </source>
</evidence>
<reference evidence="1" key="1">
    <citation type="submission" date="2021-06" db="EMBL/GenBank/DDBJ databases">
        <authorList>
            <person name="Kallberg Y."/>
            <person name="Tangrot J."/>
            <person name="Rosling A."/>
        </authorList>
    </citation>
    <scope>NUCLEOTIDE SEQUENCE</scope>
    <source>
        <strain evidence="1">UK204</strain>
    </source>
</reference>
<proteinExistence type="predicted"/>
<accession>A0A9N9G2I0</accession>
<dbReference type="AlphaFoldDB" id="A0A9N9G2I0"/>
<dbReference type="EMBL" id="CAJVPQ010001949">
    <property type="protein sequence ID" value="CAG8577040.1"/>
    <property type="molecule type" value="Genomic_DNA"/>
</dbReference>
<sequence length="108" mass="12995">MEITKYTNNAGFSNNKVDQTIAFANKVLEIQHRRRFVYAILTDYYNIQFFKVKRQKENNLHFIYTYTTSESLYFEIEEPPLWQRLVSFLCQIPSELGWLESELKIDDV</sequence>